<feature type="non-terminal residue" evidence="1">
    <location>
        <position position="1"/>
    </location>
</feature>
<keyword evidence="2" id="KW-1185">Reference proteome</keyword>
<proteinExistence type="predicted"/>
<comment type="caution">
    <text evidence="1">The sequence shown here is derived from an EMBL/GenBank/DDBJ whole genome shotgun (WGS) entry which is preliminary data.</text>
</comment>
<dbReference type="AlphaFoldDB" id="A0A371HSX1"/>
<evidence type="ECO:0000313" key="1">
    <source>
        <dbReference type="EMBL" id="RDY05900.1"/>
    </source>
</evidence>
<gene>
    <name evidence="1" type="ORF">CR513_10197</name>
</gene>
<evidence type="ECO:0000313" key="2">
    <source>
        <dbReference type="Proteomes" id="UP000257109"/>
    </source>
</evidence>
<dbReference type="EMBL" id="QJKJ01001787">
    <property type="protein sequence ID" value="RDY05900.1"/>
    <property type="molecule type" value="Genomic_DNA"/>
</dbReference>
<name>A0A371HSX1_MUCPR</name>
<organism evidence="1 2">
    <name type="scientific">Mucuna pruriens</name>
    <name type="common">Velvet bean</name>
    <name type="synonym">Dolichos pruriens</name>
    <dbReference type="NCBI Taxonomy" id="157652"/>
    <lineage>
        <taxon>Eukaryota</taxon>
        <taxon>Viridiplantae</taxon>
        <taxon>Streptophyta</taxon>
        <taxon>Embryophyta</taxon>
        <taxon>Tracheophyta</taxon>
        <taxon>Spermatophyta</taxon>
        <taxon>Magnoliopsida</taxon>
        <taxon>eudicotyledons</taxon>
        <taxon>Gunneridae</taxon>
        <taxon>Pentapetalae</taxon>
        <taxon>rosids</taxon>
        <taxon>fabids</taxon>
        <taxon>Fabales</taxon>
        <taxon>Fabaceae</taxon>
        <taxon>Papilionoideae</taxon>
        <taxon>50 kb inversion clade</taxon>
        <taxon>NPAAA clade</taxon>
        <taxon>indigoferoid/millettioid clade</taxon>
        <taxon>Phaseoleae</taxon>
        <taxon>Mucuna</taxon>
    </lineage>
</organism>
<protein>
    <submittedName>
        <fullName evidence="1">Uncharacterized protein</fullName>
    </submittedName>
</protein>
<dbReference type="Proteomes" id="UP000257109">
    <property type="component" value="Unassembled WGS sequence"/>
</dbReference>
<sequence length="59" mass="6593">MTTINLRDDLLSLLLNVEFCCISLSSCDLVPSRVLCPPARPLGQQTEMIPYFFSVFAGR</sequence>
<reference evidence="1" key="1">
    <citation type="submission" date="2018-05" db="EMBL/GenBank/DDBJ databases">
        <title>Draft genome of Mucuna pruriens seed.</title>
        <authorList>
            <person name="Nnadi N.E."/>
            <person name="Vos R."/>
            <person name="Hasami M.H."/>
            <person name="Devisetty U.K."/>
            <person name="Aguiy J.C."/>
        </authorList>
    </citation>
    <scope>NUCLEOTIDE SEQUENCE [LARGE SCALE GENOMIC DNA]</scope>
    <source>
        <strain evidence="1">JCA_2017</strain>
    </source>
</reference>
<accession>A0A371HSX1</accession>